<evidence type="ECO:0000259" key="8">
    <source>
        <dbReference type="PROSITE" id="PS50240"/>
    </source>
</evidence>
<evidence type="ECO:0000256" key="4">
    <source>
        <dbReference type="ARBA" id="ARBA00022825"/>
    </source>
</evidence>
<dbReference type="Gene3D" id="2.40.10.10">
    <property type="entry name" value="Trypsin-like serine proteases"/>
    <property type="match status" value="3"/>
</dbReference>
<dbReference type="EMBL" id="OV121134">
    <property type="protein sequence ID" value="CAH0553079.1"/>
    <property type="molecule type" value="Genomic_DNA"/>
</dbReference>
<keyword evidence="2 6" id="KW-0645">Protease</keyword>
<dbReference type="PRINTS" id="PR00722">
    <property type="entry name" value="CHYMOTRYPSIN"/>
</dbReference>
<dbReference type="GO" id="GO:0004252">
    <property type="term" value="F:serine-type endopeptidase activity"/>
    <property type="evidence" value="ECO:0007669"/>
    <property type="project" value="InterPro"/>
</dbReference>
<evidence type="ECO:0000256" key="5">
    <source>
        <dbReference type="ARBA" id="ARBA00023157"/>
    </source>
</evidence>
<dbReference type="FunFam" id="2.40.10.10:FF:000068">
    <property type="entry name" value="transmembrane protease serine 2"/>
    <property type="match status" value="1"/>
</dbReference>
<dbReference type="GO" id="GO:0006508">
    <property type="term" value="P:proteolysis"/>
    <property type="evidence" value="ECO:0007669"/>
    <property type="project" value="UniProtKB-KW"/>
</dbReference>
<accession>A0A9P0AZE3</accession>
<protein>
    <recommendedName>
        <fullName evidence="8">Peptidase S1 domain-containing protein</fullName>
    </recommendedName>
</protein>
<name>A0A9P0AZE3_BRAAE</name>
<dbReference type="InterPro" id="IPR018114">
    <property type="entry name" value="TRYPSIN_HIS"/>
</dbReference>
<dbReference type="InterPro" id="IPR001314">
    <property type="entry name" value="Peptidase_S1A"/>
</dbReference>
<proteinExistence type="inferred from homology"/>
<comment type="similarity">
    <text evidence="1">Belongs to the peptidase S1 family.</text>
</comment>
<gene>
    <name evidence="9" type="ORF">MELIAE_LOCUS5177</name>
</gene>
<keyword evidence="5" id="KW-1015">Disulfide bond</keyword>
<dbReference type="CDD" id="cd00190">
    <property type="entry name" value="Tryp_SPc"/>
    <property type="match status" value="2"/>
</dbReference>
<dbReference type="InterPro" id="IPR050430">
    <property type="entry name" value="Peptidase_S1"/>
</dbReference>
<keyword evidence="7" id="KW-0732">Signal</keyword>
<dbReference type="OrthoDB" id="10051896at2759"/>
<reference evidence="9" key="1">
    <citation type="submission" date="2021-12" db="EMBL/GenBank/DDBJ databases">
        <authorList>
            <person name="King R."/>
        </authorList>
    </citation>
    <scope>NUCLEOTIDE SEQUENCE</scope>
</reference>
<dbReference type="InterPro" id="IPR001254">
    <property type="entry name" value="Trypsin_dom"/>
</dbReference>
<keyword evidence="10" id="KW-1185">Reference proteome</keyword>
<dbReference type="SMART" id="SM00020">
    <property type="entry name" value="Tryp_SPc"/>
    <property type="match status" value="2"/>
</dbReference>
<dbReference type="PANTHER" id="PTHR24276">
    <property type="entry name" value="POLYSERASE-RELATED"/>
    <property type="match status" value="1"/>
</dbReference>
<dbReference type="PROSITE" id="PS00134">
    <property type="entry name" value="TRYPSIN_HIS"/>
    <property type="match status" value="1"/>
</dbReference>
<dbReference type="PROSITE" id="PS00135">
    <property type="entry name" value="TRYPSIN_SER"/>
    <property type="match status" value="1"/>
</dbReference>
<dbReference type="SUPFAM" id="SSF50494">
    <property type="entry name" value="Trypsin-like serine proteases"/>
    <property type="match status" value="2"/>
</dbReference>
<evidence type="ECO:0000313" key="10">
    <source>
        <dbReference type="Proteomes" id="UP001154078"/>
    </source>
</evidence>
<evidence type="ECO:0000256" key="1">
    <source>
        <dbReference type="ARBA" id="ARBA00007664"/>
    </source>
</evidence>
<feature type="signal peptide" evidence="7">
    <location>
        <begin position="1"/>
        <end position="16"/>
    </location>
</feature>
<evidence type="ECO:0000256" key="6">
    <source>
        <dbReference type="RuleBase" id="RU363034"/>
    </source>
</evidence>
<dbReference type="InterPro" id="IPR009003">
    <property type="entry name" value="Peptidase_S1_PA"/>
</dbReference>
<dbReference type="Proteomes" id="UP001154078">
    <property type="component" value="Chromosome 3"/>
</dbReference>
<dbReference type="FunFam" id="2.40.10.10:FF:000010">
    <property type="entry name" value="Kallikrein related peptidase 11"/>
    <property type="match status" value="1"/>
</dbReference>
<feature type="domain" description="Peptidase S1" evidence="8">
    <location>
        <begin position="13"/>
        <end position="397"/>
    </location>
</feature>
<dbReference type="Pfam" id="PF00089">
    <property type="entry name" value="Trypsin"/>
    <property type="match status" value="2"/>
</dbReference>
<dbReference type="AlphaFoldDB" id="A0A9P0AZE3"/>
<dbReference type="InterPro" id="IPR033116">
    <property type="entry name" value="TRYPSIN_SER"/>
</dbReference>
<evidence type="ECO:0000313" key="9">
    <source>
        <dbReference type="EMBL" id="CAH0553079.1"/>
    </source>
</evidence>
<dbReference type="InterPro" id="IPR043504">
    <property type="entry name" value="Peptidase_S1_PA_chymotrypsin"/>
</dbReference>
<keyword evidence="3 6" id="KW-0378">Hydrolase</keyword>
<dbReference type="PANTHER" id="PTHR24276:SF91">
    <property type="entry name" value="AT26814P-RELATED"/>
    <property type="match status" value="1"/>
</dbReference>
<sequence>MFCYLIVLALVALTLGEKAKITDYPYQLSLEGLGTHFCGAAIIGEKWALTAAHCVDGFTTDNIAIRAASEVVEEGGIKVQIKTMHKHNEYSPQTLDYDLAILELATTIPFGKNASSIPLVKENAFFPENTTATITGWGFLSVSSKLGLSRYLQVTKVPIVSKEHCRKAYVGKGRITDNMICAGIMEDGQENCLGDTGGPLVINGFLAGIVSWSSGFQASDFLIRVGSSIVDQGGQVINVSSIFQHPKFEYNKYDYDLSLLKLTSNITLTPNSTAIPLNESDNYIKVGTEATITGWGMLKEHDLDLPAQLQVVTVPVLSIEVCKAAYGEDITDRMFCAGYLEGGKDSCLGDSGGPISVNNVLAGVISWGIGCAVPKYPGVYTNISNPILREYIKEVTGI</sequence>
<feature type="chain" id="PRO_5040348393" description="Peptidase S1 domain-containing protein" evidence="7">
    <location>
        <begin position="17"/>
        <end position="398"/>
    </location>
</feature>
<evidence type="ECO:0000256" key="2">
    <source>
        <dbReference type="ARBA" id="ARBA00022670"/>
    </source>
</evidence>
<keyword evidence="4 6" id="KW-0720">Serine protease</keyword>
<evidence type="ECO:0000256" key="7">
    <source>
        <dbReference type="SAM" id="SignalP"/>
    </source>
</evidence>
<dbReference type="PROSITE" id="PS50240">
    <property type="entry name" value="TRYPSIN_DOM"/>
    <property type="match status" value="1"/>
</dbReference>
<evidence type="ECO:0000256" key="3">
    <source>
        <dbReference type="ARBA" id="ARBA00022801"/>
    </source>
</evidence>
<organism evidence="9 10">
    <name type="scientific">Brassicogethes aeneus</name>
    <name type="common">Rape pollen beetle</name>
    <name type="synonym">Meligethes aeneus</name>
    <dbReference type="NCBI Taxonomy" id="1431903"/>
    <lineage>
        <taxon>Eukaryota</taxon>
        <taxon>Metazoa</taxon>
        <taxon>Ecdysozoa</taxon>
        <taxon>Arthropoda</taxon>
        <taxon>Hexapoda</taxon>
        <taxon>Insecta</taxon>
        <taxon>Pterygota</taxon>
        <taxon>Neoptera</taxon>
        <taxon>Endopterygota</taxon>
        <taxon>Coleoptera</taxon>
        <taxon>Polyphaga</taxon>
        <taxon>Cucujiformia</taxon>
        <taxon>Nitidulidae</taxon>
        <taxon>Meligethinae</taxon>
        <taxon>Brassicogethes</taxon>
    </lineage>
</organism>